<dbReference type="Pfam" id="PF00226">
    <property type="entry name" value="DnaJ"/>
    <property type="match status" value="1"/>
</dbReference>
<gene>
    <name evidence="3" type="ORF">ATL17_2607</name>
</gene>
<evidence type="ECO:0000256" key="1">
    <source>
        <dbReference type="SAM" id="MobiDB-lite"/>
    </source>
</evidence>
<dbReference type="PRINTS" id="PR00625">
    <property type="entry name" value="JDOMAIN"/>
</dbReference>
<dbReference type="InterPro" id="IPR001623">
    <property type="entry name" value="DnaJ_domain"/>
</dbReference>
<reference evidence="3 4" key="1">
    <citation type="submission" date="2019-03" db="EMBL/GenBank/DDBJ databases">
        <title>Genomic Encyclopedia of Type Strains, Phase III (KMG-III): the genomes of soil and plant-associated and newly described type strains.</title>
        <authorList>
            <person name="Whitman W."/>
        </authorList>
    </citation>
    <scope>NUCLEOTIDE SEQUENCE [LARGE SCALE GENOMIC DNA]</scope>
    <source>
        <strain evidence="3 4">CGMCC 1.7002</strain>
    </source>
</reference>
<dbReference type="InterPro" id="IPR036869">
    <property type="entry name" value="J_dom_sf"/>
</dbReference>
<sequence length="206" mass="22957">MQSKLFDKIRVKKRASSASKPEDEGPRCAWKGCEEPGTHKAPKGPNTPGHHQFCLAHVREYNKNYDFFSDLGEDEIKDIVTDRSGGRPTWDVRGGKTPPKSASDLPPRTKKKKRHDPSNVFARYARMQGGSGGPNRSADRKILEADRKALEMLGVGPTDGAEKIKLAYKDLVKKHHPDINGGDKSSEERLRNIITAYNHLKAKGFV</sequence>
<comment type="caution">
    <text evidence="3">The sequence shown here is derived from an EMBL/GenBank/DDBJ whole genome shotgun (WGS) entry which is preliminary data.</text>
</comment>
<feature type="region of interest" description="Disordered" evidence="1">
    <location>
        <begin position="1"/>
        <end position="51"/>
    </location>
</feature>
<accession>A0A4V3DAC2</accession>
<evidence type="ECO:0000313" key="4">
    <source>
        <dbReference type="Proteomes" id="UP000295391"/>
    </source>
</evidence>
<dbReference type="RefSeq" id="WP_133573230.1">
    <property type="nucleotide sequence ID" value="NZ_SNYR01000003.1"/>
</dbReference>
<dbReference type="OrthoDB" id="9786294at2"/>
<dbReference type="PROSITE" id="PS50076">
    <property type="entry name" value="DNAJ_2"/>
    <property type="match status" value="1"/>
</dbReference>
<dbReference type="SUPFAM" id="SSF46565">
    <property type="entry name" value="Chaperone J-domain"/>
    <property type="match status" value="1"/>
</dbReference>
<name>A0A4V3DAC2_9HYPH</name>
<protein>
    <submittedName>
        <fullName evidence="3">DnaJ-like protein</fullName>
    </submittedName>
</protein>
<dbReference type="SMART" id="SM00271">
    <property type="entry name" value="DnaJ"/>
    <property type="match status" value="1"/>
</dbReference>
<feature type="compositionally biased region" description="Basic and acidic residues" evidence="1">
    <location>
        <begin position="20"/>
        <end position="38"/>
    </location>
</feature>
<dbReference type="EMBL" id="SNYR01000003">
    <property type="protein sequence ID" value="TDQ61510.1"/>
    <property type="molecule type" value="Genomic_DNA"/>
</dbReference>
<organism evidence="3 4">
    <name type="scientific">Maritalea mobilis</name>
    <dbReference type="NCBI Taxonomy" id="483324"/>
    <lineage>
        <taxon>Bacteria</taxon>
        <taxon>Pseudomonadati</taxon>
        <taxon>Pseudomonadota</taxon>
        <taxon>Alphaproteobacteria</taxon>
        <taxon>Hyphomicrobiales</taxon>
        <taxon>Devosiaceae</taxon>
        <taxon>Maritalea</taxon>
    </lineage>
</organism>
<proteinExistence type="predicted"/>
<feature type="region of interest" description="Disordered" evidence="1">
    <location>
        <begin position="79"/>
        <end position="118"/>
    </location>
</feature>
<evidence type="ECO:0000313" key="3">
    <source>
        <dbReference type="EMBL" id="TDQ61510.1"/>
    </source>
</evidence>
<feature type="domain" description="J" evidence="2">
    <location>
        <begin position="148"/>
        <end position="205"/>
    </location>
</feature>
<dbReference type="AlphaFoldDB" id="A0A4V3DAC2"/>
<keyword evidence="4" id="KW-1185">Reference proteome</keyword>
<dbReference type="Proteomes" id="UP000295391">
    <property type="component" value="Unassembled WGS sequence"/>
</dbReference>
<evidence type="ECO:0000259" key="2">
    <source>
        <dbReference type="PROSITE" id="PS50076"/>
    </source>
</evidence>
<dbReference type="CDD" id="cd06257">
    <property type="entry name" value="DnaJ"/>
    <property type="match status" value="1"/>
</dbReference>
<dbReference type="Gene3D" id="1.10.287.110">
    <property type="entry name" value="DnaJ domain"/>
    <property type="match status" value="1"/>
</dbReference>